<dbReference type="AlphaFoldDB" id="A0A510I8M4"/>
<dbReference type="InterPro" id="IPR012902">
    <property type="entry name" value="N_methyl_site"/>
</dbReference>
<dbReference type="Proteomes" id="UP000315115">
    <property type="component" value="Chromosome 1"/>
</dbReference>
<evidence type="ECO:0000313" key="1">
    <source>
        <dbReference type="EMBL" id="BBL90039.1"/>
    </source>
</evidence>
<gene>
    <name evidence="1" type="ORF">VroAM7_26920</name>
</gene>
<dbReference type="PROSITE" id="PS00409">
    <property type="entry name" value="PROKAR_NTER_METHYL"/>
    <property type="match status" value="1"/>
</dbReference>
<protein>
    <submittedName>
        <fullName evidence="1">MSHA biogenesis protein MshO</fullName>
    </submittedName>
</protein>
<organism evidence="1 2">
    <name type="scientific">Vibrio rotiferianus</name>
    <dbReference type="NCBI Taxonomy" id="190895"/>
    <lineage>
        <taxon>Bacteria</taxon>
        <taxon>Pseudomonadati</taxon>
        <taxon>Pseudomonadota</taxon>
        <taxon>Gammaproteobacteria</taxon>
        <taxon>Vibrionales</taxon>
        <taxon>Vibrionaceae</taxon>
        <taxon>Vibrio</taxon>
    </lineage>
</organism>
<evidence type="ECO:0000313" key="2">
    <source>
        <dbReference type="Proteomes" id="UP000315115"/>
    </source>
</evidence>
<dbReference type="RefSeq" id="WP_138942184.1">
    <property type="nucleotide sequence ID" value="NZ_AP019798.1"/>
</dbReference>
<dbReference type="Pfam" id="PF07963">
    <property type="entry name" value="N_methyl"/>
    <property type="match status" value="1"/>
</dbReference>
<dbReference type="NCBIfam" id="TIGR02532">
    <property type="entry name" value="IV_pilin_GFxxxE"/>
    <property type="match status" value="1"/>
</dbReference>
<reference evidence="2" key="1">
    <citation type="submission" date="2019-07" db="EMBL/GenBank/DDBJ databases">
        <title>Complete Genome Sequences of Vibrion rotiferianus strain AM7.</title>
        <authorList>
            <person name="Miyazaki K."/>
            <person name="Wiseschart A."/>
            <person name="Pootanakit K."/>
            <person name="Ishimori K."/>
            <person name="Kitahara K."/>
        </authorList>
    </citation>
    <scope>NUCLEOTIDE SEQUENCE [LARGE SCALE GENOMIC DNA]</scope>
    <source>
        <strain evidence="2">AM7</strain>
    </source>
</reference>
<name>A0A510I8M4_9VIBR</name>
<accession>A0A510I8M4</accession>
<proteinExistence type="predicted"/>
<sequence length="250" mass="27606">MKEKGFTLLELIITIVVGSIIMLGIAGYVQMGMKGFVDSTSRQQVQTQAQFVLEKLSREIRHAVPYSFKVEGDCLRFVPILYSGTYYQPSVKVVRFVTGETVPNGGTLNASDNLRFVINPSRYEDLTSNTESFAITPSLPLLGQAASAPADRNYYEYTLPAGVSHLPSQSIANRLYIYTLGAEVNYCLNSTTNMLTRNGVPVESIVAADSAFNYENTSLQVGGIVYLKFAFEQNDEVSVYQHDVQVLNVP</sequence>
<dbReference type="EMBL" id="AP019798">
    <property type="protein sequence ID" value="BBL90039.1"/>
    <property type="molecule type" value="Genomic_DNA"/>
</dbReference>